<feature type="region of interest" description="Disordered" evidence="1">
    <location>
        <begin position="1"/>
        <end position="64"/>
    </location>
</feature>
<dbReference type="AlphaFoldDB" id="A0A0N0BBD9"/>
<reference evidence="2 3" key="1">
    <citation type="submission" date="2015-07" db="EMBL/GenBank/DDBJ databases">
        <title>The genome of Melipona quadrifasciata.</title>
        <authorList>
            <person name="Pan H."/>
            <person name="Kapheim K."/>
        </authorList>
    </citation>
    <scope>NUCLEOTIDE SEQUENCE [LARGE SCALE GENOMIC DNA]</scope>
    <source>
        <strain evidence="2">0111107301</strain>
        <tissue evidence="2">Whole body</tissue>
    </source>
</reference>
<evidence type="ECO:0000256" key="1">
    <source>
        <dbReference type="SAM" id="MobiDB-lite"/>
    </source>
</evidence>
<organism evidence="2 3">
    <name type="scientific">Melipona quadrifasciata</name>
    <dbReference type="NCBI Taxonomy" id="166423"/>
    <lineage>
        <taxon>Eukaryota</taxon>
        <taxon>Metazoa</taxon>
        <taxon>Ecdysozoa</taxon>
        <taxon>Arthropoda</taxon>
        <taxon>Hexapoda</taxon>
        <taxon>Insecta</taxon>
        <taxon>Pterygota</taxon>
        <taxon>Neoptera</taxon>
        <taxon>Endopterygota</taxon>
        <taxon>Hymenoptera</taxon>
        <taxon>Apocrita</taxon>
        <taxon>Aculeata</taxon>
        <taxon>Apoidea</taxon>
        <taxon>Anthophila</taxon>
        <taxon>Apidae</taxon>
        <taxon>Melipona</taxon>
    </lineage>
</organism>
<feature type="compositionally biased region" description="Basic and acidic residues" evidence="1">
    <location>
        <begin position="1"/>
        <end position="18"/>
    </location>
</feature>
<keyword evidence="3" id="KW-1185">Reference proteome</keyword>
<dbReference type="EMBL" id="KQ436069">
    <property type="protein sequence ID" value="KOX67454.1"/>
    <property type="molecule type" value="Genomic_DNA"/>
</dbReference>
<evidence type="ECO:0000313" key="2">
    <source>
        <dbReference type="EMBL" id="KOX67454.1"/>
    </source>
</evidence>
<sequence length="158" mass="17460">MKRQEGLKRKVEEQKTHGPSDQQSSFSISKPSADSDDPLCKKEKPECESRIAESSLESPSTEFLSSTLDVVQREKRLSIPDLETPMPSTSAGSQSFHQRLEHLALPGGSGKGCNIVSDVPEIFSESRLHEYSMKKFLSDEESDGEEIEEAGPPLIIIL</sequence>
<feature type="compositionally biased region" description="Polar residues" evidence="1">
    <location>
        <begin position="19"/>
        <end position="32"/>
    </location>
</feature>
<dbReference type="Proteomes" id="UP000053105">
    <property type="component" value="Unassembled WGS sequence"/>
</dbReference>
<proteinExistence type="predicted"/>
<protein>
    <submittedName>
        <fullName evidence="2">Uncharacterized protein</fullName>
    </submittedName>
</protein>
<evidence type="ECO:0000313" key="3">
    <source>
        <dbReference type="Proteomes" id="UP000053105"/>
    </source>
</evidence>
<accession>A0A0N0BBD9</accession>
<feature type="compositionally biased region" description="Polar residues" evidence="1">
    <location>
        <begin position="55"/>
        <end position="64"/>
    </location>
</feature>
<feature type="compositionally biased region" description="Basic and acidic residues" evidence="1">
    <location>
        <begin position="38"/>
        <end position="51"/>
    </location>
</feature>
<gene>
    <name evidence="2" type="ORF">WN51_10126</name>
</gene>
<name>A0A0N0BBD9_9HYME</name>